<keyword evidence="4" id="KW-0862">Zinc</keyword>
<dbReference type="Pfam" id="PF24827">
    <property type="entry name" value="AstE_AspA_cat"/>
    <property type="match status" value="1"/>
</dbReference>
<dbReference type="PANTHER" id="PTHR37326:SF2">
    <property type="entry name" value="SUCCINYLGLUTAMATE DESUCCINYLASE_ASPARTOACYLASE FAMILY PROTEIN"/>
    <property type="match status" value="1"/>
</dbReference>
<reference evidence="6 7" key="1">
    <citation type="submission" date="2022-10" db="EMBL/GenBank/DDBJ databases">
        <title>Comparative genomics and taxonomic characterization of three novel marine species of genus Reichenbachiella exhibiting antioxidant and polysaccharide degradation activities.</title>
        <authorList>
            <person name="Muhammad N."/>
            <person name="Lee Y.-J."/>
            <person name="Ko J."/>
            <person name="Kim S.-G."/>
        </authorList>
    </citation>
    <scope>NUCLEOTIDE SEQUENCE [LARGE SCALE GENOMIC DNA]</scope>
    <source>
        <strain evidence="6 7">ABR2-5</strain>
    </source>
</reference>
<accession>A0ABT3CXR1</accession>
<dbReference type="InterPro" id="IPR043795">
    <property type="entry name" value="N-alpha-Ac-DABA-like"/>
</dbReference>
<keyword evidence="3" id="KW-0378">Hydrolase</keyword>
<comment type="cofactor">
    <cofactor evidence="1">
        <name>Zn(2+)</name>
        <dbReference type="ChEBI" id="CHEBI:29105"/>
    </cofactor>
</comment>
<protein>
    <submittedName>
        <fullName evidence="6">Succinylglutamate desuccinylase/aspartoacylase family protein</fullName>
    </submittedName>
</protein>
<evidence type="ECO:0000313" key="7">
    <source>
        <dbReference type="Proteomes" id="UP001300692"/>
    </source>
</evidence>
<dbReference type="PIRSF" id="PIRSF039012">
    <property type="entry name" value="ASP"/>
    <property type="match status" value="1"/>
</dbReference>
<dbReference type="InterPro" id="IPR055438">
    <property type="entry name" value="AstE_AspA_cat"/>
</dbReference>
<name>A0ABT3CXR1_9BACT</name>
<dbReference type="RefSeq" id="WP_264139121.1">
    <property type="nucleotide sequence ID" value="NZ_JAOYOD010000001.1"/>
</dbReference>
<dbReference type="EMBL" id="JAOYOD010000001">
    <property type="protein sequence ID" value="MCV9388275.1"/>
    <property type="molecule type" value="Genomic_DNA"/>
</dbReference>
<evidence type="ECO:0000259" key="5">
    <source>
        <dbReference type="Pfam" id="PF24827"/>
    </source>
</evidence>
<evidence type="ECO:0000256" key="1">
    <source>
        <dbReference type="ARBA" id="ARBA00001947"/>
    </source>
</evidence>
<dbReference type="Proteomes" id="UP001300692">
    <property type="component" value="Unassembled WGS sequence"/>
</dbReference>
<keyword evidence="7" id="KW-1185">Reference proteome</keyword>
<evidence type="ECO:0000313" key="6">
    <source>
        <dbReference type="EMBL" id="MCV9388275.1"/>
    </source>
</evidence>
<dbReference type="Gene3D" id="3.40.630.10">
    <property type="entry name" value="Zn peptidases"/>
    <property type="match status" value="1"/>
</dbReference>
<sequence>MRISDVDILPGETKNVTVNIARLPSHSPIEITITVSRALQEGPILLLMGGLHGDEINGIEIVRRMIEKGYHIVDRGTTICIPILNVYGFIHFSRYVPDGKDVNRSFPGNKNGSLAARVAYYLMKEIIPQIDYGVDFHTGGADRTNYPQVRCVMTQPKNAELAKAFYAPFSLHSPFRPKSLRWAAGKMGKKILVFEGGESARFDESAINHGIDGTLRLMKYLEMHSDPAPVPDFQNIKIKSSSWIRAKASGLFLTEVKSGEMVKRNQIIGYISDPFGEFKIAVRSSANGYIIGLNHNPIVHSGDAIVHIGVYKDPAPIAE</sequence>
<gene>
    <name evidence="6" type="ORF">N7U62_16450</name>
</gene>
<dbReference type="CDD" id="cd06251">
    <property type="entry name" value="M14_ASTE_ASPA-like"/>
    <property type="match status" value="1"/>
</dbReference>
<keyword evidence="2" id="KW-0479">Metal-binding</keyword>
<feature type="domain" description="Succinylglutamate desuccinylase/Aspartoacylase catalytic" evidence="5">
    <location>
        <begin position="42"/>
        <end position="220"/>
    </location>
</feature>
<dbReference type="PANTHER" id="PTHR37326">
    <property type="entry name" value="BLL3975 PROTEIN"/>
    <property type="match status" value="1"/>
</dbReference>
<evidence type="ECO:0000256" key="3">
    <source>
        <dbReference type="ARBA" id="ARBA00022801"/>
    </source>
</evidence>
<dbReference type="InterPro" id="IPR053138">
    <property type="entry name" value="N-alpha-Ac-DABA_deacetylase"/>
</dbReference>
<comment type="caution">
    <text evidence="6">The sequence shown here is derived from an EMBL/GenBank/DDBJ whole genome shotgun (WGS) entry which is preliminary data.</text>
</comment>
<dbReference type="SUPFAM" id="SSF53187">
    <property type="entry name" value="Zn-dependent exopeptidases"/>
    <property type="match status" value="1"/>
</dbReference>
<evidence type="ECO:0000256" key="2">
    <source>
        <dbReference type="ARBA" id="ARBA00022723"/>
    </source>
</evidence>
<evidence type="ECO:0000256" key="4">
    <source>
        <dbReference type="ARBA" id="ARBA00022833"/>
    </source>
</evidence>
<organism evidence="6 7">
    <name type="scientific">Reichenbachiella ulvae</name>
    <dbReference type="NCBI Taxonomy" id="2980104"/>
    <lineage>
        <taxon>Bacteria</taxon>
        <taxon>Pseudomonadati</taxon>
        <taxon>Bacteroidota</taxon>
        <taxon>Cytophagia</taxon>
        <taxon>Cytophagales</taxon>
        <taxon>Reichenbachiellaceae</taxon>
        <taxon>Reichenbachiella</taxon>
    </lineage>
</organism>
<proteinExistence type="predicted"/>